<organism evidence="1 2">
    <name type="scientific">Mycolicibacillus koreensis</name>
    <dbReference type="NCBI Taxonomy" id="1069220"/>
    <lineage>
        <taxon>Bacteria</taxon>
        <taxon>Bacillati</taxon>
        <taxon>Actinomycetota</taxon>
        <taxon>Actinomycetes</taxon>
        <taxon>Mycobacteriales</taxon>
        <taxon>Mycobacteriaceae</taxon>
        <taxon>Mycolicibacillus</taxon>
    </lineage>
</organism>
<evidence type="ECO:0000313" key="1">
    <source>
        <dbReference type="EMBL" id="OSC34661.1"/>
    </source>
</evidence>
<protein>
    <submittedName>
        <fullName evidence="1">Uncharacterized protein</fullName>
    </submittedName>
</protein>
<dbReference type="Proteomes" id="UP000193577">
    <property type="component" value="Unassembled WGS sequence"/>
</dbReference>
<gene>
    <name evidence="1" type="ORF">B8W67_05245</name>
</gene>
<accession>A0AA91SSE1</accession>
<dbReference type="EMBL" id="NCXO01000008">
    <property type="protein sequence ID" value="OSC34661.1"/>
    <property type="molecule type" value="Genomic_DNA"/>
</dbReference>
<name>A0AA91SSE1_9MYCO</name>
<dbReference type="AlphaFoldDB" id="A0AA91SSE1"/>
<comment type="caution">
    <text evidence="1">The sequence shown here is derived from an EMBL/GenBank/DDBJ whole genome shotgun (WGS) entry which is preliminary data.</text>
</comment>
<keyword evidence="2" id="KW-1185">Reference proteome</keyword>
<reference evidence="1 2" key="1">
    <citation type="submission" date="2017-04" db="EMBL/GenBank/DDBJ databases">
        <title>The new phylogeny of genus Mycobacterium.</title>
        <authorList>
            <person name="Tortoli E."/>
            <person name="Trovato A."/>
            <person name="Cirillo D.M."/>
        </authorList>
    </citation>
    <scope>NUCLEOTIDE SEQUENCE [LARGE SCALE GENOMIC DNA]</scope>
    <source>
        <strain evidence="1 2">KCTC 19819</strain>
    </source>
</reference>
<sequence>MVGAQTFRSLALSLAVVTGFARSLEEAVGVGVGTLYTEARNGDDVVCDRRGADASLVADLALVIRTLQHAPPNGV</sequence>
<proteinExistence type="predicted"/>
<evidence type="ECO:0000313" key="2">
    <source>
        <dbReference type="Proteomes" id="UP000193577"/>
    </source>
</evidence>